<dbReference type="InterPro" id="IPR043502">
    <property type="entry name" value="DNA/RNA_pol_sf"/>
</dbReference>
<evidence type="ECO:0000313" key="1">
    <source>
        <dbReference type="EMBL" id="KAI2647757.1"/>
    </source>
</evidence>
<dbReference type="PANTHER" id="PTHR15503:SF22">
    <property type="entry name" value="TRANSPOSON TY3-I GAG POLYPROTEIN"/>
    <property type="match status" value="1"/>
</dbReference>
<accession>A0ABQ8LCW5</accession>
<evidence type="ECO:0000313" key="2">
    <source>
        <dbReference type="Proteomes" id="UP000830375"/>
    </source>
</evidence>
<dbReference type="SUPFAM" id="SSF56672">
    <property type="entry name" value="DNA/RNA polymerases"/>
    <property type="match status" value="1"/>
</dbReference>
<gene>
    <name evidence="1" type="ORF">H4Q32_026583</name>
</gene>
<proteinExistence type="predicted"/>
<protein>
    <submittedName>
        <fullName evidence="1">Retrotransposon-derived protein PEG10</fullName>
    </submittedName>
</protein>
<sequence>MILFVLPTSQTPIILGFPWLERYNPTISWTKKQILRWSDTCHKQCLTPLTSKTEVDDASSTSLDLAKLPREYWDLSEAFSKVKASQLPFHRSTDCAIDLLPGSHPPKGRVFPLSQPESAAMKAYIDEELKKGFIRPSTSPMSAGFFFVKKDSSVLHHKFVTEQIVS</sequence>
<dbReference type="InterPro" id="IPR032567">
    <property type="entry name" value="RTL1-rel"/>
</dbReference>
<name>A0ABQ8LCW5_LABRO</name>
<dbReference type="Gene3D" id="3.10.10.10">
    <property type="entry name" value="HIV Type 1 Reverse Transcriptase, subunit A, domain 1"/>
    <property type="match status" value="1"/>
</dbReference>
<organism evidence="1 2">
    <name type="scientific">Labeo rohita</name>
    <name type="common">Indian major carp</name>
    <name type="synonym">Cyprinus rohita</name>
    <dbReference type="NCBI Taxonomy" id="84645"/>
    <lineage>
        <taxon>Eukaryota</taxon>
        <taxon>Metazoa</taxon>
        <taxon>Chordata</taxon>
        <taxon>Craniata</taxon>
        <taxon>Vertebrata</taxon>
        <taxon>Euteleostomi</taxon>
        <taxon>Actinopterygii</taxon>
        <taxon>Neopterygii</taxon>
        <taxon>Teleostei</taxon>
        <taxon>Ostariophysi</taxon>
        <taxon>Cypriniformes</taxon>
        <taxon>Cyprinidae</taxon>
        <taxon>Labeoninae</taxon>
        <taxon>Labeonini</taxon>
        <taxon>Labeo</taxon>
    </lineage>
</organism>
<comment type="caution">
    <text evidence="1">The sequence shown here is derived from an EMBL/GenBank/DDBJ whole genome shotgun (WGS) entry which is preliminary data.</text>
</comment>
<dbReference type="EMBL" id="JACTAM010000151">
    <property type="protein sequence ID" value="KAI2647757.1"/>
    <property type="molecule type" value="Genomic_DNA"/>
</dbReference>
<reference evidence="1 2" key="1">
    <citation type="submission" date="2022-01" db="EMBL/GenBank/DDBJ databases">
        <title>A high-quality chromosome-level genome assembly of rohu carp, Labeo rohita.</title>
        <authorList>
            <person name="Arick M.A. II"/>
            <person name="Hsu C.-Y."/>
            <person name="Magbanua Z."/>
            <person name="Pechanova O."/>
            <person name="Grover C."/>
            <person name="Miller E."/>
            <person name="Thrash A."/>
            <person name="Ezzel L."/>
            <person name="Alam S."/>
            <person name="Benzie J."/>
            <person name="Hamilton M."/>
            <person name="Karsi A."/>
            <person name="Lawrence M.L."/>
            <person name="Peterson D.G."/>
        </authorList>
    </citation>
    <scope>NUCLEOTIDE SEQUENCE [LARGE SCALE GENOMIC DNA]</scope>
    <source>
        <strain evidence="2">BAU-BD-2019</strain>
        <tissue evidence="1">Blood</tissue>
    </source>
</reference>
<dbReference type="PANTHER" id="PTHR15503">
    <property type="entry name" value="LDOC1 RELATED"/>
    <property type="match status" value="1"/>
</dbReference>
<dbReference type="Proteomes" id="UP000830375">
    <property type="component" value="Unassembled WGS sequence"/>
</dbReference>
<keyword evidence="2" id="KW-1185">Reference proteome</keyword>